<name>A0A2Z6PHP6_TRISU</name>
<protein>
    <recommendedName>
        <fullName evidence="3">START domain-containing protein</fullName>
    </recommendedName>
</protein>
<dbReference type="Gene3D" id="3.30.530.20">
    <property type="match status" value="1"/>
</dbReference>
<organism evidence="1 2">
    <name type="scientific">Trifolium subterraneum</name>
    <name type="common">Subterranean clover</name>
    <dbReference type="NCBI Taxonomy" id="3900"/>
    <lineage>
        <taxon>Eukaryota</taxon>
        <taxon>Viridiplantae</taxon>
        <taxon>Streptophyta</taxon>
        <taxon>Embryophyta</taxon>
        <taxon>Tracheophyta</taxon>
        <taxon>Spermatophyta</taxon>
        <taxon>Magnoliopsida</taxon>
        <taxon>eudicotyledons</taxon>
        <taxon>Gunneridae</taxon>
        <taxon>Pentapetalae</taxon>
        <taxon>rosids</taxon>
        <taxon>fabids</taxon>
        <taxon>Fabales</taxon>
        <taxon>Fabaceae</taxon>
        <taxon>Papilionoideae</taxon>
        <taxon>50 kb inversion clade</taxon>
        <taxon>NPAAA clade</taxon>
        <taxon>Hologalegina</taxon>
        <taxon>IRL clade</taxon>
        <taxon>Trifolieae</taxon>
        <taxon>Trifolium</taxon>
    </lineage>
</organism>
<proteinExistence type="predicted"/>
<dbReference type="EMBL" id="DF974106">
    <property type="protein sequence ID" value="GAU45199.1"/>
    <property type="molecule type" value="Genomic_DNA"/>
</dbReference>
<dbReference type="AlphaFoldDB" id="A0A2Z6PHP6"/>
<reference evidence="2" key="1">
    <citation type="journal article" date="2017" name="Front. Plant Sci.">
        <title>Climate Clever Clovers: New Paradigm to Reduce the Environmental Footprint of Ruminants by Breeding Low Methanogenic Forages Utilizing Haplotype Variation.</title>
        <authorList>
            <person name="Kaur P."/>
            <person name="Appels R."/>
            <person name="Bayer P.E."/>
            <person name="Keeble-Gagnere G."/>
            <person name="Wang J."/>
            <person name="Hirakawa H."/>
            <person name="Shirasawa K."/>
            <person name="Vercoe P."/>
            <person name="Stefanova K."/>
            <person name="Durmic Z."/>
            <person name="Nichols P."/>
            <person name="Revell C."/>
            <person name="Isobe S.N."/>
            <person name="Edwards D."/>
            <person name="Erskine W."/>
        </authorList>
    </citation>
    <scope>NUCLEOTIDE SEQUENCE [LARGE SCALE GENOMIC DNA]</scope>
    <source>
        <strain evidence="2">cv. Daliak</strain>
    </source>
</reference>
<accession>A0A2Z6PHP6</accession>
<dbReference type="PANTHER" id="PTHR34560">
    <property type="entry name" value="POLYKETIDE CYCLASE/DEHYDRASE/LIPID TRANSPORT SUPERFAMILY PROTEIN"/>
    <property type="match status" value="1"/>
</dbReference>
<keyword evidence="2" id="KW-1185">Reference proteome</keyword>
<sequence>MENKRKIVQYREKLDRILASPDLTNVDILKNLVKSQLLPSSELEDEGYKDKLVEHKTTEISNFLDMLRSTSHNDWKLKQDGEEFRVMYREGPEGTPYHTMLVEGFVDAPVDVCISWQTSLYKKWWLQSTIPTFKILSLHYYLFEYFQDDLVVVLTNSVSESKSVMRTIPGFNSDAIPEEKDVVRVDSVGGFALQKLT</sequence>
<evidence type="ECO:0008006" key="3">
    <source>
        <dbReference type="Google" id="ProtNLM"/>
    </source>
</evidence>
<evidence type="ECO:0000313" key="2">
    <source>
        <dbReference type="Proteomes" id="UP000242715"/>
    </source>
</evidence>
<gene>
    <name evidence="1" type="ORF">TSUD_139040</name>
</gene>
<dbReference type="PANTHER" id="PTHR34560:SF8">
    <property type="entry name" value="START-LIKE DOMAIN-CONTAINING PROTEIN-RELATED"/>
    <property type="match status" value="1"/>
</dbReference>
<evidence type="ECO:0000313" key="1">
    <source>
        <dbReference type="EMBL" id="GAU45199.1"/>
    </source>
</evidence>
<dbReference type="SUPFAM" id="SSF55961">
    <property type="entry name" value="Bet v1-like"/>
    <property type="match status" value="1"/>
</dbReference>
<dbReference type="OrthoDB" id="17317at2759"/>
<dbReference type="InterPro" id="IPR023393">
    <property type="entry name" value="START-like_dom_sf"/>
</dbReference>
<dbReference type="Proteomes" id="UP000242715">
    <property type="component" value="Unassembled WGS sequence"/>
</dbReference>